<dbReference type="PROSITE" id="PS50861">
    <property type="entry name" value="AA_TRNA_LIGASE_II_GLYAB"/>
    <property type="match status" value="2"/>
</dbReference>
<dbReference type="Gene3D" id="1.20.58.180">
    <property type="entry name" value="Class II aaRS and biotin synthetases, domain 2"/>
    <property type="match status" value="1"/>
</dbReference>
<dbReference type="Pfam" id="PF02092">
    <property type="entry name" value="tRNA_synt_2f"/>
    <property type="match status" value="1"/>
</dbReference>
<dbReference type="Pfam" id="PF02091">
    <property type="entry name" value="tRNA-synt_2e"/>
    <property type="match status" value="1"/>
</dbReference>
<dbReference type="OrthoDB" id="1545at2759"/>
<reference evidence="11" key="1">
    <citation type="journal article" date="2017" name="Cell">
        <title>Insights into land plant evolution garnered from the Marchantia polymorpha genome.</title>
        <authorList>
            <person name="Bowman J.L."/>
            <person name="Kohchi T."/>
            <person name="Yamato K.T."/>
            <person name="Jenkins J."/>
            <person name="Shu S."/>
            <person name="Ishizaki K."/>
            <person name="Yamaoka S."/>
            <person name="Nishihama R."/>
            <person name="Nakamura Y."/>
            <person name="Berger F."/>
            <person name="Adam C."/>
            <person name="Aki S.S."/>
            <person name="Althoff F."/>
            <person name="Araki T."/>
            <person name="Arteaga-Vazquez M.A."/>
            <person name="Balasubrmanian S."/>
            <person name="Barry K."/>
            <person name="Bauer D."/>
            <person name="Boehm C.R."/>
            <person name="Briginshaw L."/>
            <person name="Caballero-Perez J."/>
            <person name="Catarino B."/>
            <person name="Chen F."/>
            <person name="Chiyoda S."/>
            <person name="Chovatia M."/>
            <person name="Davies K.M."/>
            <person name="Delmans M."/>
            <person name="Demura T."/>
            <person name="Dierschke T."/>
            <person name="Dolan L."/>
            <person name="Dorantes-Acosta A.E."/>
            <person name="Eklund D.M."/>
            <person name="Florent S.N."/>
            <person name="Flores-Sandoval E."/>
            <person name="Fujiyama A."/>
            <person name="Fukuzawa H."/>
            <person name="Galik B."/>
            <person name="Grimanelli D."/>
            <person name="Grimwood J."/>
            <person name="Grossniklaus U."/>
            <person name="Hamada T."/>
            <person name="Haseloff J."/>
            <person name="Hetherington A.J."/>
            <person name="Higo A."/>
            <person name="Hirakawa Y."/>
            <person name="Hundley H.N."/>
            <person name="Ikeda Y."/>
            <person name="Inoue K."/>
            <person name="Inoue S.I."/>
            <person name="Ishida S."/>
            <person name="Jia Q."/>
            <person name="Kakita M."/>
            <person name="Kanazawa T."/>
            <person name="Kawai Y."/>
            <person name="Kawashima T."/>
            <person name="Kennedy M."/>
            <person name="Kinose K."/>
            <person name="Kinoshita T."/>
            <person name="Kohara Y."/>
            <person name="Koide E."/>
            <person name="Komatsu K."/>
            <person name="Kopischke S."/>
            <person name="Kubo M."/>
            <person name="Kyozuka J."/>
            <person name="Lagercrantz U."/>
            <person name="Lin S.S."/>
            <person name="Lindquist E."/>
            <person name="Lipzen A.M."/>
            <person name="Lu C.W."/>
            <person name="De Luna E."/>
            <person name="Martienssen R.A."/>
            <person name="Minamino N."/>
            <person name="Mizutani M."/>
            <person name="Mizutani M."/>
            <person name="Mochizuki N."/>
            <person name="Monte I."/>
            <person name="Mosher R."/>
            <person name="Nagasaki H."/>
            <person name="Nakagami H."/>
            <person name="Naramoto S."/>
            <person name="Nishitani K."/>
            <person name="Ohtani M."/>
            <person name="Okamoto T."/>
            <person name="Okumura M."/>
            <person name="Phillips J."/>
            <person name="Pollak B."/>
            <person name="Reinders A."/>
            <person name="Rovekamp M."/>
            <person name="Sano R."/>
            <person name="Sawa S."/>
            <person name="Schmid M.W."/>
            <person name="Shirakawa M."/>
            <person name="Solano R."/>
            <person name="Spunde A."/>
            <person name="Suetsugu N."/>
            <person name="Sugano S."/>
            <person name="Sugiyama A."/>
            <person name="Sun R."/>
            <person name="Suzuki Y."/>
            <person name="Takenaka M."/>
            <person name="Takezawa D."/>
            <person name="Tomogane H."/>
            <person name="Tsuzuki M."/>
            <person name="Ueda T."/>
            <person name="Umeda M."/>
            <person name="Ward J.M."/>
            <person name="Watanabe Y."/>
            <person name="Yazaki K."/>
            <person name="Yokoyama R."/>
            <person name="Yoshitake Y."/>
            <person name="Yotsui I."/>
            <person name="Zachgo S."/>
            <person name="Schmutz J."/>
        </authorList>
    </citation>
    <scope>NUCLEOTIDE SEQUENCE [LARGE SCALE GENOMIC DNA]</scope>
    <source>
        <strain evidence="11">Tak-1</strain>
    </source>
</reference>
<dbReference type="PANTHER" id="PTHR30075:SF2">
    <property type="entry name" value="GLYCINE--TRNA LIGASE, CHLOROPLASTIC_MITOCHONDRIAL 2"/>
    <property type="match status" value="1"/>
</dbReference>
<dbReference type="EC" id="6.1.1.14" evidence="2"/>
<evidence type="ECO:0000256" key="6">
    <source>
        <dbReference type="ARBA" id="ARBA00022917"/>
    </source>
</evidence>
<name>A0A2R6W1I8_MARPO</name>
<dbReference type="Gramene" id="Mp8g04520.1">
    <property type="protein sequence ID" value="Mp8g04520.1.cds"/>
    <property type="gene ID" value="Mp8g04520"/>
</dbReference>
<sequence>MAAHSSLLASPRAANNLRALGGCLLLGRAACHGSAAAAAAAGRSVRICRRISSVRQLSSPWSRLSVLGVPPPLVDMEIVKERAGRRRALSCAAVSRAGLSESAVEISEKKPQANISPPTFQQAIQRLQDYWASMGCAVMQSSNTEVGAGTMNPATFLRVLGPEPWNVAYAEPSIRPDDSRYGENPNRVQRHTQFQVILKPDPGNSQELYLGSLAALGIDIKAHDVRFVEDNWESPVLGAWGLGWEVWMDGMEITQFTYFQQAGSLPLTPVSVEITYGLERILMSLQGVDHFKKIQYAPGITYGELFLENEKEMSAYNMDLANVERIQKRFELYAEEAQDLLAQGLAIPAYDNVLKTSHAFNLLDARGAVGVTERARFFGRMRALARQCAQLWVETRERLNYPMGVWEESPALSHPSVDQKASQIDTPQTFVLEIGSEELPPQDVVSAVSQLEAAIPQFLKSRRLQHGRVSVDGTPRRLVVIAEDLAPRQDDEEKEMRGPPATKAFDKDGKPTKAAEGFCKRNNVTVEDLVVKIDGKTEYVYAVVKEQSRPTLEVLAADLPEIISNLSFPKTMRWNSQVAYSRPLRWIVALFGDTLVPVSYAGVNSGHTSRVLRNASQPTIQVERAGEYVSSIQQAGIVLNMEERRESIWAKSSILAASINGCIPAEARGSLLDEVANLVESPAPLIGRFDPGFLTLPADVLTTVMRKHQRYFPVVSEATGQLLPAFIAVANGKIDEDVVRKGNEAVLRARYEDARFFYESDTSKKLADFRPLLKGITFQEKLGSMLDKSMRVEKMVRSLGLAMGLDESSIATAQEAAPLASADLATAMVMEFTNLAGIMGRHYASKEGYSSAVQEAVFESVLPRYADDILPHSDAGVLLAVADRLDSLVGLFAVGCQPTASADPFGMRRSAYGLVQALVENDKNLNLDNAVKIAADTLPMPVPESTLQEVSTFVTRRFEQLLIDDGANVELVRSVLSERSSIPTLAARSVSQMEELAKGDVLSKIVAAYARPTRIVRGKEIDPSWQIDETYFEVEEEKALWDAYNQTAALLHEGVGVDVFFEASLKLVDPLEAFFDKVFVMADDERLRNNRLVLLKRVASLPKGIAELSMLPGF</sequence>
<dbReference type="EMBL" id="KZ772855">
    <property type="protein sequence ID" value="PTQ27702.1"/>
    <property type="molecule type" value="Genomic_DNA"/>
</dbReference>
<comment type="catalytic activity">
    <reaction evidence="8">
        <text>tRNA(Gly) + glycine + ATP = glycyl-tRNA(Gly) + AMP + diphosphate</text>
        <dbReference type="Rhea" id="RHEA:16013"/>
        <dbReference type="Rhea" id="RHEA-COMP:9664"/>
        <dbReference type="Rhea" id="RHEA-COMP:9683"/>
        <dbReference type="ChEBI" id="CHEBI:30616"/>
        <dbReference type="ChEBI" id="CHEBI:33019"/>
        <dbReference type="ChEBI" id="CHEBI:57305"/>
        <dbReference type="ChEBI" id="CHEBI:78442"/>
        <dbReference type="ChEBI" id="CHEBI:78522"/>
        <dbReference type="ChEBI" id="CHEBI:456215"/>
        <dbReference type="EC" id="6.1.1.14"/>
    </reaction>
</comment>
<protein>
    <recommendedName>
        <fullName evidence="2">glycine--tRNA ligase</fullName>
        <ecNumber evidence="2">6.1.1.14</ecNumber>
    </recommendedName>
</protein>
<evidence type="ECO:0000256" key="1">
    <source>
        <dbReference type="ARBA" id="ARBA00008226"/>
    </source>
</evidence>
<feature type="compositionally biased region" description="Basic and acidic residues" evidence="9">
    <location>
        <begin position="488"/>
        <end position="497"/>
    </location>
</feature>
<evidence type="ECO:0000256" key="4">
    <source>
        <dbReference type="ARBA" id="ARBA00022741"/>
    </source>
</evidence>
<feature type="region of interest" description="Disordered" evidence="9">
    <location>
        <begin position="488"/>
        <end position="512"/>
    </location>
</feature>
<dbReference type="NCBIfam" id="NF006827">
    <property type="entry name" value="PRK09348.1"/>
    <property type="match status" value="1"/>
</dbReference>
<dbReference type="FunFam" id="1.20.58.180:FF:000002">
    <property type="entry name" value="Glycine--tRNA ligase, chloroplastic/mitochondrial 2"/>
    <property type="match status" value="1"/>
</dbReference>
<dbReference type="InterPro" id="IPR015944">
    <property type="entry name" value="Gly-tRNA-synth_bsu"/>
</dbReference>
<organism evidence="10 11">
    <name type="scientific">Marchantia polymorpha</name>
    <name type="common">Common liverwort</name>
    <name type="synonym">Marchantia aquatica</name>
    <dbReference type="NCBI Taxonomy" id="3197"/>
    <lineage>
        <taxon>Eukaryota</taxon>
        <taxon>Viridiplantae</taxon>
        <taxon>Streptophyta</taxon>
        <taxon>Embryophyta</taxon>
        <taxon>Marchantiophyta</taxon>
        <taxon>Marchantiopsida</taxon>
        <taxon>Marchantiidae</taxon>
        <taxon>Marchantiales</taxon>
        <taxon>Marchantiaceae</taxon>
        <taxon>Marchantia</taxon>
    </lineage>
</organism>
<dbReference type="SUPFAM" id="SSF109604">
    <property type="entry name" value="HD-domain/PDEase-like"/>
    <property type="match status" value="1"/>
</dbReference>
<proteinExistence type="inferred from homology"/>
<dbReference type="HAMAP" id="MF_00254">
    <property type="entry name" value="Gly_tRNA_synth_alpha"/>
    <property type="match status" value="1"/>
</dbReference>
<dbReference type="OMA" id="LPIPKRM"/>
<keyword evidence="11" id="KW-1185">Reference proteome</keyword>
<comment type="similarity">
    <text evidence="1">Belongs to the class-II aminoacyl-tRNA synthetase family.</text>
</comment>
<evidence type="ECO:0000256" key="7">
    <source>
        <dbReference type="ARBA" id="ARBA00023146"/>
    </source>
</evidence>
<keyword evidence="3" id="KW-0436">Ligase</keyword>
<dbReference type="Proteomes" id="UP000244005">
    <property type="component" value="Unassembled WGS sequence"/>
</dbReference>
<keyword evidence="7" id="KW-0030">Aminoacyl-tRNA synthetase</keyword>
<dbReference type="GO" id="GO:0005739">
    <property type="term" value="C:mitochondrion"/>
    <property type="evidence" value="ECO:0000318"/>
    <property type="project" value="GO_Central"/>
</dbReference>
<evidence type="ECO:0000313" key="11">
    <source>
        <dbReference type="Proteomes" id="UP000244005"/>
    </source>
</evidence>
<dbReference type="InterPro" id="IPR002310">
    <property type="entry name" value="Gly-tRNA_ligase_asu"/>
</dbReference>
<evidence type="ECO:0000256" key="5">
    <source>
        <dbReference type="ARBA" id="ARBA00022840"/>
    </source>
</evidence>
<dbReference type="AlphaFoldDB" id="A0A2R6W1I8"/>
<evidence type="ECO:0000256" key="3">
    <source>
        <dbReference type="ARBA" id="ARBA00022598"/>
    </source>
</evidence>
<dbReference type="GO" id="GO:0009507">
    <property type="term" value="C:chloroplast"/>
    <property type="evidence" value="ECO:0007669"/>
    <property type="project" value="EnsemblPlants"/>
</dbReference>
<keyword evidence="5" id="KW-0067">ATP-binding</keyword>
<dbReference type="NCBIfam" id="TIGR00388">
    <property type="entry name" value="glyQ"/>
    <property type="match status" value="1"/>
</dbReference>
<dbReference type="GO" id="GO:0045995">
    <property type="term" value="P:regulation of embryonic development"/>
    <property type="evidence" value="ECO:0007669"/>
    <property type="project" value="EnsemblPlants"/>
</dbReference>
<dbReference type="InterPro" id="IPR006194">
    <property type="entry name" value="Gly-tRNA-synth_heterodimer"/>
</dbReference>
<dbReference type="InterPro" id="IPR045864">
    <property type="entry name" value="aa-tRNA-synth_II/BPL/LPL"/>
</dbReference>
<dbReference type="PANTHER" id="PTHR30075">
    <property type="entry name" value="GLYCYL-TRNA SYNTHETASE"/>
    <property type="match status" value="1"/>
</dbReference>
<evidence type="ECO:0000256" key="9">
    <source>
        <dbReference type="SAM" id="MobiDB-lite"/>
    </source>
</evidence>
<dbReference type="Gene3D" id="3.30.930.10">
    <property type="entry name" value="Bira Bifunctional Protein, Domain 2"/>
    <property type="match status" value="1"/>
</dbReference>
<keyword evidence="4" id="KW-0547">Nucleotide-binding</keyword>
<dbReference type="GO" id="GO:0005524">
    <property type="term" value="F:ATP binding"/>
    <property type="evidence" value="ECO:0007669"/>
    <property type="project" value="UniProtKB-KW"/>
</dbReference>
<evidence type="ECO:0000256" key="2">
    <source>
        <dbReference type="ARBA" id="ARBA00012829"/>
    </source>
</evidence>
<accession>A0A2R6W1I8</accession>
<dbReference type="SUPFAM" id="SSF55681">
    <property type="entry name" value="Class II aaRS and biotin synthetases"/>
    <property type="match status" value="1"/>
</dbReference>
<gene>
    <name evidence="10" type="ORF">MARPO_0186s0003</name>
</gene>
<keyword evidence="6" id="KW-0648">Protein biosynthesis</keyword>
<evidence type="ECO:0000256" key="8">
    <source>
        <dbReference type="ARBA" id="ARBA00047937"/>
    </source>
</evidence>
<dbReference type="PRINTS" id="PR01044">
    <property type="entry name" value="TRNASYNTHGA"/>
</dbReference>
<dbReference type="NCBIfam" id="TIGR00211">
    <property type="entry name" value="glyS"/>
    <property type="match status" value="1"/>
</dbReference>
<dbReference type="CDD" id="cd00733">
    <property type="entry name" value="GlyRS_alpha_core"/>
    <property type="match status" value="1"/>
</dbReference>
<dbReference type="FunFam" id="3.30.930.10:FF:000006">
    <property type="entry name" value="Glycine--tRNA ligase alpha subunit"/>
    <property type="match status" value="1"/>
</dbReference>
<dbReference type="HAMAP" id="MF_00255">
    <property type="entry name" value="Gly_tRNA_synth_beta"/>
    <property type="match status" value="1"/>
</dbReference>
<dbReference type="GO" id="GO:0006426">
    <property type="term" value="P:glycyl-tRNA aminoacylation"/>
    <property type="evidence" value="ECO:0007669"/>
    <property type="project" value="InterPro"/>
</dbReference>
<evidence type="ECO:0000313" key="10">
    <source>
        <dbReference type="EMBL" id="PTQ27702.1"/>
    </source>
</evidence>
<dbReference type="GO" id="GO:0004820">
    <property type="term" value="F:glycine-tRNA ligase activity"/>
    <property type="evidence" value="ECO:0007669"/>
    <property type="project" value="UniProtKB-EC"/>
</dbReference>